<dbReference type="OrthoDB" id="6350391at2759"/>
<dbReference type="InterPro" id="IPR036056">
    <property type="entry name" value="Fibrinogen-like_C"/>
</dbReference>
<gene>
    <name evidence="4" type="ORF">DIABBA_LOCUS10645</name>
</gene>
<reference evidence="4" key="1">
    <citation type="submission" date="2022-01" db="EMBL/GenBank/DDBJ databases">
        <authorList>
            <person name="King R."/>
        </authorList>
    </citation>
    <scope>NUCLEOTIDE SEQUENCE</scope>
</reference>
<accession>A0A9N9XFU9</accession>
<evidence type="ECO:0000256" key="2">
    <source>
        <dbReference type="SAM" id="SignalP"/>
    </source>
</evidence>
<sequence length="330" mass="38151">MILKEMYNLSTFFVLLTISSSFTNSYNIDDKNDSEMMRKFAVLNKIKDNIKIVLTLQIENPTVREDNIRDVTTGSNEINSFVETCQFLVGISKGNYCPIIETKDTNLNIPGSCKEIYKNGNTMSGTYQILPSGQTKPLMVLCDMKIQGGGWTHIQKRFDGSEDFYRPWRDYKFGFGNLKGEFWMGLENIHQLTSSETNELLIELTDHNMLNYYARFLVFKVGPEYEGYVLKTVDGYSGNATNTADDCMKWHEGQKFTTFDRDQDRWSEGNCANFSNGAWWYNNCYCSNLNGSPRNMPHTNILRPGMNWDRITLTQKNYLYGTRMLIRPKL</sequence>
<dbReference type="EMBL" id="OU898282">
    <property type="protein sequence ID" value="CAG9837680.1"/>
    <property type="molecule type" value="Genomic_DNA"/>
</dbReference>
<evidence type="ECO:0000256" key="1">
    <source>
        <dbReference type="ARBA" id="ARBA00023157"/>
    </source>
</evidence>
<dbReference type="InterPro" id="IPR050373">
    <property type="entry name" value="Fibrinogen_C-term_domain"/>
</dbReference>
<keyword evidence="1" id="KW-1015">Disulfide bond</keyword>
<feature type="chain" id="PRO_5040500664" description="Fibrinogen C-terminal domain-containing protein" evidence="2">
    <location>
        <begin position="26"/>
        <end position="330"/>
    </location>
</feature>
<feature type="signal peptide" evidence="2">
    <location>
        <begin position="1"/>
        <end position="25"/>
    </location>
</feature>
<feature type="domain" description="Fibrinogen C-terminal" evidence="3">
    <location>
        <begin position="104"/>
        <end position="330"/>
    </location>
</feature>
<dbReference type="AlphaFoldDB" id="A0A9N9XFU9"/>
<protein>
    <recommendedName>
        <fullName evidence="3">Fibrinogen C-terminal domain-containing protein</fullName>
    </recommendedName>
</protein>
<dbReference type="GO" id="GO:0005615">
    <property type="term" value="C:extracellular space"/>
    <property type="evidence" value="ECO:0007669"/>
    <property type="project" value="TreeGrafter"/>
</dbReference>
<keyword evidence="5" id="KW-1185">Reference proteome</keyword>
<dbReference type="Proteomes" id="UP001153709">
    <property type="component" value="Chromosome 7"/>
</dbReference>
<dbReference type="Gene3D" id="3.90.215.10">
    <property type="entry name" value="Gamma Fibrinogen, chain A, domain 1"/>
    <property type="match status" value="1"/>
</dbReference>
<dbReference type="PROSITE" id="PS00514">
    <property type="entry name" value="FIBRINOGEN_C_1"/>
    <property type="match status" value="1"/>
</dbReference>
<dbReference type="NCBIfam" id="NF040941">
    <property type="entry name" value="GGGWT_bact"/>
    <property type="match status" value="1"/>
</dbReference>
<dbReference type="Pfam" id="PF00147">
    <property type="entry name" value="Fibrinogen_C"/>
    <property type="match status" value="1"/>
</dbReference>
<evidence type="ECO:0000313" key="4">
    <source>
        <dbReference type="EMBL" id="CAG9837680.1"/>
    </source>
</evidence>
<dbReference type="SMART" id="SM00186">
    <property type="entry name" value="FBG"/>
    <property type="match status" value="1"/>
</dbReference>
<dbReference type="PANTHER" id="PTHR19143:SF458">
    <property type="entry name" value="FIBRINOGEN C-TERMINAL DOMAIN-CONTAINING PROTEIN-RELATED"/>
    <property type="match status" value="1"/>
</dbReference>
<proteinExistence type="predicted"/>
<keyword evidence="2" id="KW-0732">Signal</keyword>
<dbReference type="InterPro" id="IPR002181">
    <property type="entry name" value="Fibrinogen_a/b/g_C_dom"/>
</dbReference>
<dbReference type="CDD" id="cd00087">
    <property type="entry name" value="FReD"/>
    <property type="match status" value="1"/>
</dbReference>
<dbReference type="PANTHER" id="PTHR19143">
    <property type="entry name" value="FIBRINOGEN/TENASCIN/ANGIOPOEITIN"/>
    <property type="match status" value="1"/>
</dbReference>
<dbReference type="PROSITE" id="PS51406">
    <property type="entry name" value="FIBRINOGEN_C_2"/>
    <property type="match status" value="1"/>
</dbReference>
<name>A0A9N9XFU9_DIABA</name>
<dbReference type="InterPro" id="IPR020837">
    <property type="entry name" value="Fibrinogen_CS"/>
</dbReference>
<dbReference type="InterPro" id="IPR014716">
    <property type="entry name" value="Fibrinogen_a/b/g_C_1"/>
</dbReference>
<evidence type="ECO:0000313" key="5">
    <source>
        <dbReference type="Proteomes" id="UP001153709"/>
    </source>
</evidence>
<dbReference type="SUPFAM" id="SSF56496">
    <property type="entry name" value="Fibrinogen C-terminal domain-like"/>
    <property type="match status" value="1"/>
</dbReference>
<evidence type="ECO:0000259" key="3">
    <source>
        <dbReference type="PROSITE" id="PS51406"/>
    </source>
</evidence>
<organism evidence="4 5">
    <name type="scientific">Diabrotica balteata</name>
    <name type="common">Banded cucumber beetle</name>
    <dbReference type="NCBI Taxonomy" id="107213"/>
    <lineage>
        <taxon>Eukaryota</taxon>
        <taxon>Metazoa</taxon>
        <taxon>Ecdysozoa</taxon>
        <taxon>Arthropoda</taxon>
        <taxon>Hexapoda</taxon>
        <taxon>Insecta</taxon>
        <taxon>Pterygota</taxon>
        <taxon>Neoptera</taxon>
        <taxon>Endopterygota</taxon>
        <taxon>Coleoptera</taxon>
        <taxon>Polyphaga</taxon>
        <taxon>Cucujiformia</taxon>
        <taxon>Chrysomeloidea</taxon>
        <taxon>Chrysomelidae</taxon>
        <taxon>Galerucinae</taxon>
        <taxon>Diabroticina</taxon>
        <taxon>Diabroticites</taxon>
        <taxon>Diabrotica</taxon>
    </lineage>
</organism>